<dbReference type="EMBL" id="CM042027">
    <property type="protein sequence ID" value="KAI3802957.1"/>
    <property type="molecule type" value="Genomic_DNA"/>
</dbReference>
<proteinExistence type="predicted"/>
<gene>
    <name evidence="1" type="ORF">L1987_31104</name>
</gene>
<evidence type="ECO:0000313" key="1">
    <source>
        <dbReference type="EMBL" id="KAI3802957.1"/>
    </source>
</evidence>
<protein>
    <submittedName>
        <fullName evidence="1">Uncharacterized protein</fullName>
    </submittedName>
</protein>
<reference evidence="1 2" key="2">
    <citation type="journal article" date="2022" name="Mol. Ecol. Resour.">
        <title>The genomes of chicory, endive, great burdock and yacon provide insights into Asteraceae paleo-polyploidization history and plant inulin production.</title>
        <authorList>
            <person name="Fan W."/>
            <person name="Wang S."/>
            <person name="Wang H."/>
            <person name="Wang A."/>
            <person name="Jiang F."/>
            <person name="Liu H."/>
            <person name="Zhao H."/>
            <person name="Xu D."/>
            <person name="Zhang Y."/>
        </authorList>
    </citation>
    <scope>NUCLEOTIDE SEQUENCE [LARGE SCALE GENOMIC DNA]</scope>
    <source>
        <strain evidence="2">cv. Yunnan</strain>
        <tissue evidence="1">Leaves</tissue>
    </source>
</reference>
<evidence type="ECO:0000313" key="2">
    <source>
        <dbReference type="Proteomes" id="UP001056120"/>
    </source>
</evidence>
<name>A0ACB9I4G3_9ASTR</name>
<organism evidence="1 2">
    <name type="scientific">Smallanthus sonchifolius</name>
    <dbReference type="NCBI Taxonomy" id="185202"/>
    <lineage>
        <taxon>Eukaryota</taxon>
        <taxon>Viridiplantae</taxon>
        <taxon>Streptophyta</taxon>
        <taxon>Embryophyta</taxon>
        <taxon>Tracheophyta</taxon>
        <taxon>Spermatophyta</taxon>
        <taxon>Magnoliopsida</taxon>
        <taxon>eudicotyledons</taxon>
        <taxon>Gunneridae</taxon>
        <taxon>Pentapetalae</taxon>
        <taxon>asterids</taxon>
        <taxon>campanulids</taxon>
        <taxon>Asterales</taxon>
        <taxon>Asteraceae</taxon>
        <taxon>Asteroideae</taxon>
        <taxon>Heliantheae alliance</taxon>
        <taxon>Millerieae</taxon>
        <taxon>Smallanthus</taxon>
    </lineage>
</organism>
<keyword evidence="2" id="KW-1185">Reference proteome</keyword>
<accession>A0ACB9I4G3</accession>
<dbReference type="Proteomes" id="UP001056120">
    <property type="component" value="Linkage Group LG10"/>
</dbReference>
<comment type="caution">
    <text evidence="1">The sequence shown here is derived from an EMBL/GenBank/DDBJ whole genome shotgun (WGS) entry which is preliminary data.</text>
</comment>
<sequence length="425" mass="48314">MDWVVYRVSIFAMVADLVHGLGSRKLWFPCKYFRINSVFLTVISIAMKLPVDLTGSMPGTVDQVAKLGSMAFMCTMMANLLPCLATTDSDDLLSNIAALCVLVITLVVNVCIQIQTGVVSILTYNKDPSITELVSPGRNVISLPISIENYTVLHIIYVTLLLVLLIVHVCSSLALVRSRNIMESKYQQGHKTASKDIQQPSGKLLTVEKLKTYVIKHWIMARSGSLQFIFTASFPTTSASGLICVFVTILHILTISRSIEAMFAKDYDSDYSWSMIVIVIVQFIGVVIGTIVPLSRCFAFFISFQAISFKIMSNHIKFFEVDSYWTQKLYDWKRASIRLPFRSCNLEVVVETLKRLILSFSIFTNLSGFEVFEALTIFYGFQAIRSYLQTWKNGNNGAITRWRWWRRWIRGSVSLRLGLCDWIWW</sequence>
<reference evidence="2" key="1">
    <citation type="journal article" date="2022" name="Mol. Ecol. Resour.">
        <title>The genomes of chicory, endive, great burdock and yacon provide insights into Asteraceae palaeo-polyploidization history and plant inulin production.</title>
        <authorList>
            <person name="Fan W."/>
            <person name="Wang S."/>
            <person name="Wang H."/>
            <person name="Wang A."/>
            <person name="Jiang F."/>
            <person name="Liu H."/>
            <person name="Zhao H."/>
            <person name="Xu D."/>
            <person name="Zhang Y."/>
        </authorList>
    </citation>
    <scope>NUCLEOTIDE SEQUENCE [LARGE SCALE GENOMIC DNA]</scope>
    <source>
        <strain evidence="2">cv. Yunnan</strain>
    </source>
</reference>